<feature type="compositionally biased region" description="Basic and acidic residues" evidence="1">
    <location>
        <begin position="133"/>
        <end position="151"/>
    </location>
</feature>
<dbReference type="EMBL" id="MNPL01011735">
    <property type="protein sequence ID" value="OQR72449.1"/>
    <property type="molecule type" value="Genomic_DNA"/>
</dbReference>
<evidence type="ECO:0000313" key="4">
    <source>
        <dbReference type="Proteomes" id="UP000192247"/>
    </source>
</evidence>
<feature type="compositionally biased region" description="Polar residues" evidence="1">
    <location>
        <begin position="53"/>
        <end position="62"/>
    </location>
</feature>
<evidence type="ECO:0000256" key="1">
    <source>
        <dbReference type="SAM" id="MobiDB-lite"/>
    </source>
</evidence>
<sequence>MQSTLSVACLTLLLARSMNSSILLPMASAPTTECPSFGGHSVVEAEEHSASSLNPDSGTTDGSGDAADINAATMASPASSVSDISSIGIARDEASTTTSLALQDDLIGQSAVTVAQMGTSSTSATNVSTRIATDNRRGDSQDGGERRKSMNTEESVVALANSTEPHCKSNEKVIEDILHGLKDKGNARNFTLSDRRFPCPTHNNPLLHLQATNCHVLCSKGVLFYYSAGRKADQSECVVNTYYVGSKQTPSLMALATSRAEEAIVDSNHHESAFSEASVETTELPQNAMNTTGAVRRATRGLDLLARRSKPLAQILLHARQ</sequence>
<gene>
    <name evidence="3" type="ORF">BIW11_10369</name>
</gene>
<protein>
    <submittedName>
        <fullName evidence="3">Uncharacterized protein</fullName>
    </submittedName>
</protein>
<dbReference type="AlphaFoldDB" id="A0A1V9XG21"/>
<evidence type="ECO:0000313" key="3">
    <source>
        <dbReference type="EMBL" id="OQR72449.1"/>
    </source>
</evidence>
<feature type="chain" id="PRO_5012393298" evidence="2">
    <location>
        <begin position="21"/>
        <end position="321"/>
    </location>
</feature>
<feature type="region of interest" description="Disordered" evidence="1">
    <location>
        <begin position="37"/>
        <end position="67"/>
    </location>
</feature>
<organism evidence="3 4">
    <name type="scientific">Tropilaelaps mercedesae</name>
    <dbReference type="NCBI Taxonomy" id="418985"/>
    <lineage>
        <taxon>Eukaryota</taxon>
        <taxon>Metazoa</taxon>
        <taxon>Ecdysozoa</taxon>
        <taxon>Arthropoda</taxon>
        <taxon>Chelicerata</taxon>
        <taxon>Arachnida</taxon>
        <taxon>Acari</taxon>
        <taxon>Parasitiformes</taxon>
        <taxon>Mesostigmata</taxon>
        <taxon>Gamasina</taxon>
        <taxon>Dermanyssoidea</taxon>
        <taxon>Laelapidae</taxon>
        <taxon>Tropilaelaps</taxon>
    </lineage>
</organism>
<name>A0A1V9XG21_9ACAR</name>
<dbReference type="InParanoid" id="A0A1V9XG21"/>
<accession>A0A1V9XG21</accession>
<dbReference type="OrthoDB" id="10643049at2759"/>
<keyword evidence="2" id="KW-0732">Signal</keyword>
<feature type="compositionally biased region" description="Polar residues" evidence="1">
    <location>
        <begin position="123"/>
        <end position="132"/>
    </location>
</feature>
<feature type="region of interest" description="Disordered" evidence="1">
    <location>
        <begin position="123"/>
        <end position="152"/>
    </location>
</feature>
<keyword evidence="4" id="KW-1185">Reference proteome</keyword>
<reference evidence="3 4" key="1">
    <citation type="journal article" date="2017" name="Gigascience">
        <title>Draft genome of the honey bee ectoparasitic mite, Tropilaelaps mercedesae, is shaped by the parasitic life history.</title>
        <authorList>
            <person name="Dong X."/>
            <person name="Armstrong S.D."/>
            <person name="Xia D."/>
            <person name="Makepeace B.L."/>
            <person name="Darby A.C."/>
            <person name="Kadowaki T."/>
        </authorList>
    </citation>
    <scope>NUCLEOTIDE SEQUENCE [LARGE SCALE GENOMIC DNA]</scope>
    <source>
        <strain evidence="3">Wuxi-XJTLU</strain>
    </source>
</reference>
<comment type="caution">
    <text evidence="3">The sequence shown here is derived from an EMBL/GenBank/DDBJ whole genome shotgun (WGS) entry which is preliminary data.</text>
</comment>
<evidence type="ECO:0000256" key="2">
    <source>
        <dbReference type="SAM" id="SignalP"/>
    </source>
</evidence>
<feature type="signal peptide" evidence="2">
    <location>
        <begin position="1"/>
        <end position="20"/>
    </location>
</feature>
<dbReference type="Proteomes" id="UP000192247">
    <property type="component" value="Unassembled WGS sequence"/>
</dbReference>
<proteinExistence type="predicted"/>